<feature type="coiled-coil region" evidence="1">
    <location>
        <begin position="38"/>
        <end position="108"/>
    </location>
</feature>
<dbReference type="InterPro" id="IPR052179">
    <property type="entry name" value="DD-CPase-like"/>
</dbReference>
<evidence type="ECO:0000259" key="3">
    <source>
        <dbReference type="Pfam" id="PF02557"/>
    </source>
</evidence>
<dbReference type="Pfam" id="PF02557">
    <property type="entry name" value="VanY"/>
    <property type="match status" value="1"/>
</dbReference>
<feature type="domain" description="D-alanyl-D-alanine carboxypeptidase-like core" evidence="3">
    <location>
        <begin position="167"/>
        <end position="291"/>
    </location>
</feature>
<dbReference type="Gene3D" id="3.30.1380.10">
    <property type="match status" value="1"/>
</dbReference>
<evidence type="ECO:0000256" key="1">
    <source>
        <dbReference type="SAM" id="Coils"/>
    </source>
</evidence>
<accession>A0A2M8KW02</accession>
<reference evidence="5" key="1">
    <citation type="submission" date="2017-09" db="EMBL/GenBank/DDBJ databases">
        <title>Depth-based differentiation of microbial function through sediment-hosted aquifers and enrichment of novel symbionts in the deep terrestrial subsurface.</title>
        <authorList>
            <person name="Probst A.J."/>
            <person name="Ladd B."/>
            <person name="Jarett J.K."/>
            <person name="Geller-Mcgrath D.E."/>
            <person name="Sieber C.M.K."/>
            <person name="Emerson J.B."/>
            <person name="Anantharaman K."/>
            <person name="Thomas B.C."/>
            <person name="Malmstrom R."/>
            <person name="Stieglmeier M."/>
            <person name="Klingl A."/>
            <person name="Woyke T."/>
            <person name="Ryan C.M."/>
            <person name="Banfield J.F."/>
        </authorList>
    </citation>
    <scope>NUCLEOTIDE SEQUENCE [LARGE SCALE GENOMIC DNA]</scope>
</reference>
<dbReference type="AlphaFoldDB" id="A0A2M8KW02"/>
<dbReference type="GO" id="GO:0006508">
    <property type="term" value="P:proteolysis"/>
    <property type="evidence" value="ECO:0007669"/>
    <property type="project" value="InterPro"/>
</dbReference>
<dbReference type="InterPro" id="IPR009045">
    <property type="entry name" value="Zn_M74/Hedgehog-like"/>
</dbReference>
<feature type="transmembrane region" description="Helical" evidence="2">
    <location>
        <begin position="21"/>
        <end position="38"/>
    </location>
</feature>
<dbReference type="PANTHER" id="PTHR34385">
    <property type="entry name" value="D-ALANYL-D-ALANINE CARBOXYPEPTIDASE"/>
    <property type="match status" value="1"/>
</dbReference>
<comment type="caution">
    <text evidence="4">The sequence shown here is derived from an EMBL/GenBank/DDBJ whole genome shotgun (WGS) entry which is preliminary data.</text>
</comment>
<evidence type="ECO:0000256" key="2">
    <source>
        <dbReference type="SAM" id="Phobius"/>
    </source>
</evidence>
<keyword evidence="2" id="KW-1133">Transmembrane helix</keyword>
<evidence type="ECO:0000313" key="5">
    <source>
        <dbReference type="Proteomes" id="UP000229098"/>
    </source>
</evidence>
<keyword evidence="1" id="KW-0175">Coiled coil</keyword>
<dbReference type="PANTHER" id="PTHR34385:SF1">
    <property type="entry name" value="PEPTIDOGLYCAN L-ALANYL-D-GLUTAMATE ENDOPEPTIDASE CWLK"/>
    <property type="match status" value="1"/>
</dbReference>
<organism evidence="4 5">
    <name type="scientific">Candidatus Ryanbacteria bacterium CG10_big_fil_rev_8_21_14_0_10_43_42</name>
    <dbReference type="NCBI Taxonomy" id="1974864"/>
    <lineage>
        <taxon>Bacteria</taxon>
        <taxon>Candidatus Ryaniibacteriota</taxon>
    </lineage>
</organism>
<dbReference type="GO" id="GO:0008233">
    <property type="term" value="F:peptidase activity"/>
    <property type="evidence" value="ECO:0007669"/>
    <property type="project" value="InterPro"/>
</dbReference>
<name>A0A2M8KW02_9BACT</name>
<dbReference type="SUPFAM" id="SSF55166">
    <property type="entry name" value="Hedgehog/DD-peptidase"/>
    <property type="match status" value="1"/>
</dbReference>
<keyword evidence="2" id="KW-0812">Transmembrane</keyword>
<dbReference type="EMBL" id="PFEF01000010">
    <property type="protein sequence ID" value="PJE64053.1"/>
    <property type="molecule type" value="Genomic_DNA"/>
</dbReference>
<protein>
    <recommendedName>
        <fullName evidence="3">D-alanyl-D-alanine carboxypeptidase-like core domain-containing protein</fullName>
    </recommendedName>
</protein>
<dbReference type="Proteomes" id="UP000229098">
    <property type="component" value="Unassembled WGS sequence"/>
</dbReference>
<evidence type="ECO:0000313" key="4">
    <source>
        <dbReference type="EMBL" id="PJE64053.1"/>
    </source>
</evidence>
<keyword evidence="2" id="KW-0472">Membrane</keyword>
<dbReference type="InterPro" id="IPR058193">
    <property type="entry name" value="VanY/YodJ_core_dom"/>
</dbReference>
<sequence>MKTKLPVSFKVNIFPKNKIDLLIFLLILATAGVFGFLYREGERKNDELTHQLLELREQYLESTLEHSRALVSLGANLEETRSGQEVVISSLKNDIQTEKQKASIIQAELGKVSGSVTTLEKLTNTDKELLQKYSKVYFLNEHYIPARLSLIPAPYTFDVQVPKREFQIHTSVWPHMKAMMDAADAAIGEDILIASAYRSFGTQARLKSSYVVSYGANTANQFSADQGYSEHQLGTTVDFTVGNKGADIDSFESTQTFRWLTQNAHTYGFTLSYDKNNSYYQYEPWHWRFVGIKLATDLFTKGKHFYDLEQREIDAYLVSIFD</sequence>
<dbReference type="InterPro" id="IPR003709">
    <property type="entry name" value="VanY-like_core_dom"/>
</dbReference>
<dbReference type="CDD" id="cd14852">
    <property type="entry name" value="LD-carboxypeptidase"/>
    <property type="match status" value="1"/>
</dbReference>
<gene>
    <name evidence="4" type="ORF">COU90_04245</name>
</gene>
<proteinExistence type="predicted"/>